<proteinExistence type="predicted"/>
<accession>A0A225WVP7</accession>
<protein>
    <submittedName>
        <fullName evidence="1">Uncharacterized protein</fullName>
    </submittedName>
</protein>
<evidence type="ECO:0000313" key="1">
    <source>
        <dbReference type="EMBL" id="OWZ21147.1"/>
    </source>
</evidence>
<dbReference type="OrthoDB" id="121427at2759"/>
<dbReference type="EMBL" id="NBNE01000253">
    <property type="protein sequence ID" value="OWZ21147.1"/>
    <property type="molecule type" value="Genomic_DNA"/>
</dbReference>
<gene>
    <name evidence="1" type="ORF">PHMEG_0004338</name>
</gene>
<reference evidence="2" key="1">
    <citation type="submission" date="2017-03" db="EMBL/GenBank/DDBJ databases">
        <title>Phytopthora megakarya and P. palmivora, two closely related causual agents of cacao black pod achieved similar genome size and gene model numbers by different mechanisms.</title>
        <authorList>
            <person name="Ali S."/>
            <person name="Shao J."/>
            <person name="Larry D.J."/>
            <person name="Kronmiller B."/>
            <person name="Shen D."/>
            <person name="Strem M.D."/>
            <person name="Melnick R.L."/>
            <person name="Guiltinan M.J."/>
            <person name="Tyler B.M."/>
            <person name="Meinhardt L.W."/>
            <person name="Bailey B.A."/>
        </authorList>
    </citation>
    <scope>NUCLEOTIDE SEQUENCE [LARGE SCALE GENOMIC DNA]</scope>
    <source>
        <strain evidence="2">zdho120</strain>
    </source>
</reference>
<organism evidence="1 2">
    <name type="scientific">Phytophthora megakarya</name>
    <dbReference type="NCBI Taxonomy" id="4795"/>
    <lineage>
        <taxon>Eukaryota</taxon>
        <taxon>Sar</taxon>
        <taxon>Stramenopiles</taxon>
        <taxon>Oomycota</taxon>
        <taxon>Peronosporomycetes</taxon>
        <taxon>Peronosporales</taxon>
        <taxon>Peronosporaceae</taxon>
        <taxon>Phytophthora</taxon>
    </lineage>
</organism>
<keyword evidence="2" id="KW-1185">Reference proteome</keyword>
<dbReference type="Proteomes" id="UP000198211">
    <property type="component" value="Unassembled WGS sequence"/>
</dbReference>
<comment type="caution">
    <text evidence="1">The sequence shown here is derived from an EMBL/GenBank/DDBJ whole genome shotgun (WGS) entry which is preliminary data.</text>
</comment>
<sequence length="178" mass="20376">MVVEYERIFRYGYKPPKAVMKPAGTTTYDKHKSFLQTAMMPGFLHNKGQGGDDLLQIWQSISEYNETLETRLVRLEYGAEGVMIAYMDSDSTITLKRLEKCLLSISGGEDYKCLSLASKLLGQRLVVPMSVRFEWDEMNNRISSMHYEPDFLTPLLKILGNLEETTRVLNSTMAYPNL</sequence>
<name>A0A225WVP7_9STRA</name>
<evidence type="ECO:0000313" key="2">
    <source>
        <dbReference type="Proteomes" id="UP000198211"/>
    </source>
</evidence>
<dbReference type="AlphaFoldDB" id="A0A225WVP7"/>